<gene>
    <name evidence="1" type="ORF">J8J14_13655</name>
</gene>
<name>A0ABS4AFL9_9PROT</name>
<reference evidence="1 2" key="1">
    <citation type="submission" date="2021-03" db="EMBL/GenBank/DDBJ databases">
        <authorList>
            <person name="So Y."/>
        </authorList>
    </citation>
    <scope>NUCLEOTIDE SEQUENCE [LARGE SCALE GENOMIC DNA]</scope>
    <source>
        <strain evidence="1 2">SSH11</strain>
    </source>
</reference>
<dbReference type="EMBL" id="JAGIZB010000012">
    <property type="protein sequence ID" value="MBP0445821.1"/>
    <property type="molecule type" value="Genomic_DNA"/>
</dbReference>
<evidence type="ECO:0000313" key="2">
    <source>
        <dbReference type="Proteomes" id="UP000681594"/>
    </source>
</evidence>
<evidence type="ECO:0000313" key="1">
    <source>
        <dbReference type="EMBL" id="MBP0445821.1"/>
    </source>
</evidence>
<dbReference type="RefSeq" id="WP_209380087.1">
    <property type="nucleotide sequence ID" value="NZ_JAGIZB010000012.1"/>
</dbReference>
<accession>A0ABS4AFL9</accession>
<sequence>MLEDDRLFTQIVTLWAVLDPFGHLPLLLGANTARSEAGPEENATAVAIHPLATPIIAGPAPCS</sequence>
<dbReference type="Proteomes" id="UP000681594">
    <property type="component" value="Unassembled WGS sequence"/>
</dbReference>
<keyword evidence="2" id="KW-1185">Reference proteome</keyword>
<protein>
    <submittedName>
        <fullName evidence="1">Uncharacterized protein</fullName>
    </submittedName>
</protein>
<comment type="caution">
    <text evidence="1">The sequence shown here is derived from an EMBL/GenBank/DDBJ whole genome shotgun (WGS) entry which is preliminary data.</text>
</comment>
<organism evidence="1 2">
    <name type="scientific">Pararoseomonas baculiformis</name>
    <dbReference type="NCBI Taxonomy" id="2820812"/>
    <lineage>
        <taxon>Bacteria</taxon>
        <taxon>Pseudomonadati</taxon>
        <taxon>Pseudomonadota</taxon>
        <taxon>Alphaproteobacteria</taxon>
        <taxon>Acetobacterales</taxon>
        <taxon>Acetobacteraceae</taxon>
        <taxon>Pararoseomonas</taxon>
    </lineage>
</organism>
<proteinExistence type="predicted"/>